<dbReference type="Proteomes" id="UP000781932">
    <property type="component" value="Unassembled WGS sequence"/>
</dbReference>
<sequence>MAPVTSKDPSPSGTSPLLVKTSAQRRLYPLFFHPLTSAILVVFIICEAFVLGGLYFVRSDHLVKVAAATYFLNGIVCLLDLIALSTWFIDAAERICTGGERDASVRRRVRRYCYGSSSASDVTISGIVFVMRLAFWPAFSVYDVRNGCRNGFACIGGKLKLEDYVDLELMEELVRRDERVNERDEGPFHVTTETKHADACVTKDEH</sequence>
<evidence type="ECO:0000256" key="1">
    <source>
        <dbReference type="SAM" id="Phobius"/>
    </source>
</evidence>
<accession>A0A9P6ICN2</accession>
<keyword evidence="3" id="KW-1185">Reference proteome</keyword>
<dbReference type="RefSeq" id="XP_038749845.1">
    <property type="nucleotide sequence ID" value="XM_038885057.1"/>
</dbReference>
<protein>
    <submittedName>
        <fullName evidence="2">Uncharacterized protein</fullName>
    </submittedName>
</protein>
<keyword evidence="1" id="KW-0812">Transmembrane</keyword>
<dbReference type="EMBL" id="JAATWM020000005">
    <property type="protein sequence ID" value="KAF9880384.1"/>
    <property type="molecule type" value="Genomic_DNA"/>
</dbReference>
<reference evidence="2" key="2">
    <citation type="submission" date="2020-11" db="EMBL/GenBank/DDBJ databases">
        <title>Whole genome sequencing of Colletotrichum sp.</title>
        <authorList>
            <person name="Li H."/>
        </authorList>
    </citation>
    <scope>NUCLEOTIDE SEQUENCE</scope>
    <source>
        <strain evidence="2">CkLH20</strain>
    </source>
</reference>
<evidence type="ECO:0000313" key="2">
    <source>
        <dbReference type="EMBL" id="KAF9880384.1"/>
    </source>
</evidence>
<dbReference type="AlphaFoldDB" id="A0A9P6ICN2"/>
<comment type="caution">
    <text evidence="2">The sequence shown here is derived from an EMBL/GenBank/DDBJ whole genome shotgun (WGS) entry which is preliminary data.</text>
</comment>
<feature type="transmembrane region" description="Helical" evidence="1">
    <location>
        <begin position="35"/>
        <end position="57"/>
    </location>
</feature>
<evidence type="ECO:0000313" key="3">
    <source>
        <dbReference type="Proteomes" id="UP000781932"/>
    </source>
</evidence>
<feature type="transmembrane region" description="Helical" evidence="1">
    <location>
        <begin position="69"/>
        <end position="89"/>
    </location>
</feature>
<proteinExistence type="predicted"/>
<keyword evidence="1" id="KW-0472">Membrane</keyword>
<organism evidence="2 3">
    <name type="scientific">Colletotrichum karsti</name>
    <dbReference type="NCBI Taxonomy" id="1095194"/>
    <lineage>
        <taxon>Eukaryota</taxon>
        <taxon>Fungi</taxon>
        <taxon>Dikarya</taxon>
        <taxon>Ascomycota</taxon>
        <taxon>Pezizomycotina</taxon>
        <taxon>Sordariomycetes</taxon>
        <taxon>Hypocreomycetidae</taxon>
        <taxon>Glomerellales</taxon>
        <taxon>Glomerellaceae</taxon>
        <taxon>Colletotrichum</taxon>
        <taxon>Colletotrichum boninense species complex</taxon>
    </lineage>
</organism>
<dbReference type="GeneID" id="62158131"/>
<keyword evidence="1" id="KW-1133">Transmembrane helix</keyword>
<reference evidence="2" key="1">
    <citation type="submission" date="2020-03" db="EMBL/GenBank/DDBJ databases">
        <authorList>
            <person name="He L."/>
        </authorList>
    </citation>
    <scope>NUCLEOTIDE SEQUENCE</scope>
    <source>
        <strain evidence="2">CkLH20</strain>
    </source>
</reference>
<name>A0A9P6ICN2_9PEZI</name>
<gene>
    <name evidence="2" type="ORF">CkaCkLH20_02338</name>
</gene>